<organism evidence="5 6">
    <name type="scientific">Flavobacterium hercynium</name>
    <dbReference type="NCBI Taxonomy" id="387094"/>
    <lineage>
        <taxon>Bacteria</taxon>
        <taxon>Pseudomonadati</taxon>
        <taxon>Bacteroidota</taxon>
        <taxon>Flavobacteriia</taxon>
        <taxon>Flavobacteriales</taxon>
        <taxon>Flavobacteriaceae</taxon>
        <taxon>Flavobacterium</taxon>
    </lineage>
</organism>
<feature type="domain" description="Type II/III secretion system secretin-like" evidence="4">
    <location>
        <begin position="566"/>
        <end position="733"/>
    </location>
</feature>
<dbReference type="RefSeq" id="WP_089050083.1">
    <property type="nucleotide sequence ID" value="NZ_FXTV01000023.1"/>
</dbReference>
<protein>
    <submittedName>
        <fullName evidence="5">General secretion pathway protein GspD</fullName>
    </submittedName>
</protein>
<feature type="signal peptide" evidence="3">
    <location>
        <begin position="1"/>
        <end position="18"/>
    </location>
</feature>
<gene>
    <name evidence="5" type="ORF">B0A66_12010</name>
</gene>
<dbReference type="InterPro" id="IPR050810">
    <property type="entry name" value="Bact_Secretion_Sys_Channel"/>
</dbReference>
<dbReference type="InterPro" id="IPR004846">
    <property type="entry name" value="T2SS/T3SS_dom"/>
</dbReference>
<accession>A0A226H9Y9</accession>
<sequence length="734" mass="80575">MKKIIILFLLLAFQTSFSQENRILQLKNQIEVITADAPGLNEKVNINIKEASLSSFLLAVSQVHKLNISVAPNLSQINIVNNFSNVTVGDLIVFLCKEYNLTIDFTGNILAIKSYSKPVELPAARAIDVNYDLQNNLLSLNLKDDKLYDVFRKIMDESAKNLVFAPGLENQSLTAYIKNMPFDAALNKFAFANNLTVTKSRDNFYVFDKAEGNFAGEGTADVNGTIRQNKPHRPRKSNFFFNIVDSDKKLLDVDFENTPISSIVYDIGHELDIDMFISSPLEGAGNATVKAKNITFDALLSKIFETKNENNVSNNNAQQFNNSGSNAPATAGGSFTFMKNGAIYYFGTKEQLVVRNIKSIPLMHRSIEILSDPSKEGRSAGRLNNTNNYTNYSSNNGSGYGSNYNSSGSLSDNRSGSNYQSNSNNYNSSSSSGSSSNPSESILTIIPDEIKKDLDIKIDKELNSFIVNGPAANIDRFESFIQYIDKAVPVILIEVMLLEVNRSAIVETGIKAGIGDKPVTTSGTVFPTADINLGASTINKIIDGFSGFGSLNIGQVVPNFYLSLKAMETNGNLKIRSSPRLSTLNGHKAYLSIGETTYYVVTNQNFYGSQIPQASEIKNYQPIDAELSVTIMPLVSGNGQITMDVKVIQSSFNGQKVDKDAPPGINSREFTSIIRVKDQDLIVLGGLEESVKNDSGTGVPLLSRIPILKWIFSSRKREDSKKKLSVLIKPTVIY</sequence>
<dbReference type="GO" id="GO:0009306">
    <property type="term" value="P:protein secretion"/>
    <property type="evidence" value="ECO:0007669"/>
    <property type="project" value="InterPro"/>
</dbReference>
<dbReference type="AlphaFoldDB" id="A0A226H9Y9"/>
<proteinExistence type="inferred from homology"/>
<name>A0A226H9Y9_9FLAO</name>
<evidence type="ECO:0000256" key="2">
    <source>
        <dbReference type="SAM" id="MobiDB-lite"/>
    </source>
</evidence>
<comment type="caution">
    <text evidence="5">The sequence shown here is derived from an EMBL/GenBank/DDBJ whole genome shotgun (WGS) entry which is preliminary data.</text>
</comment>
<evidence type="ECO:0000256" key="3">
    <source>
        <dbReference type="SAM" id="SignalP"/>
    </source>
</evidence>
<dbReference type="PANTHER" id="PTHR30332">
    <property type="entry name" value="PROBABLE GENERAL SECRETION PATHWAY PROTEIN D"/>
    <property type="match status" value="1"/>
</dbReference>
<keyword evidence="3" id="KW-0732">Signal</keyword>
<evidence type="ECO:0000313" key="6">
    <source>
        <dbReference type="Proteomes" id="UP000198345"/>
    </source>
</evidence>
<dbReference type="Gene3D" id="3.55.50.30">
    <property type="match status" value="1"/>
</dbReference>
<reference evidence="5 6" key="1">
    <citation type="submission" date="2016-11" db="EMBL/GenBank/DDBJ databases">
        <title>Whole genomes of Flavobacteriaceae.</title>
        <authorList>
            <person name="Stine C."/>
            <person name="Li C."/>
            <person name="Tadesse D."/>
        </authorList>
    </citation>
    <scope>NUCLEOTIDE SEQUENCE [LARGE SCALE GENOMIC DNA]</scope>
    <source>
        <strain evidence="5 6">DSM 18292</strain>
    </source>
</reference>
<dbReference type="PRINTS" id="PR00811">
    <property type="entry name" value="BCTERIALGSPD"/>
</dbReference>
<keyword evidence="6" id="KW-1185">Reference proteome</keyword>
<feature type="region of interest" description="Disordered" evidence="2">
    <location>
        <begin position="374"/>
        <end position="440"/>
    </location>
</feature>
<evidence type="ECO:0000256" key="1">
    <source>
        <dbReference type="RuleBase" id="RU004003"/>
    </source>
</evidence>
<dbReference type="Proteomes" id="UP000198345">
    <property type="component" value="Unassembled WGS sequence"/>
</dbReference>
<dbReference type="OrthoDB" id="9816579at2"/>
<dbReference type="EMBL" id="MUGW01000023">
    <property type="protein sequence ID" value="OXA91097.1"/>
    <property type="molecule type" value="Genomic_DNA"/>
</dbReference>
<dbReference type="GO" id="GO:0015627">
    <property type="term" value="C:type II protein secretion system complex"/>
    <property type="evidence" value="ECO:0007669"/>
    <property type="project" value="TreeGrafter"/>
</dbReference>
<feature type="chain" id="PRO_5013121686" evidence="3">
    <location>
        <begin position="19"/>
        <end position="734"/>
    </location>
</feature>
<dbReference type="PANTHER" id="PTHR30332:SF17">
    <property type="entry name" value="TYPE IV PILIATION SYSTEM PROTEIN DR_0774-RELATED"/>
    <property type="match status" value="1"/>
</dbReference>
<evidence type="ECO:0000259" key="4">
    <source>
        <dbReference type="Pfam" id="PF00263"/>
    </source>
</evidence>
<comment type="similarity">
    <text evidence="1">Belongs to the bacterial secretin family.</text>
</comment>
<dbReference type="Pfam" id="PF00263">
    <property type="entry name" value="Secretin"/>
    <property type="match status" value="1"/>
</dbReference>
<dbReference type="InterPro" id="IPR001775">
    <property type="entry name" value="GspD/PilQ"/>
</dbReference>
<feature type="compositionally biased region" description="Low complexity" evidence="2">
    <location>
        <begin position="384"/>
        <end position="440"/>
    </location>
</feature>
<evidence type="ECO:0000313" key="5">
    <source>
        <dbReference type="EMBL" id="OXA91097.1"/>
    </source>
</evidence>